<evidence type="ECO:0000313" key="3">
    <source>
        <dbReference type="Proteomes" id="UP001142489"/>
    </source>
</evidence>
<accession>A0A9Q0Y4T2</accession>
<sequence>MDAWALPDYEEVKKFDNVDFPGHNSGHLVLGVASQPVISDAARQPCQKLRVPVGAAGEENAMARAPPGLWATRPYRVVVRIGGCRDQDSDKRGMASSRTLLFSARKQIRRARAGAERLCLSARLPRRAPCLPLGRQRGSLSSFGREADEEGLEPPGWALAFPAPSSPRSLGEQRECGSRPSARRIEEEEG</sequence>
<organism evidence="2 3">
    <name type="scientific">Phrynocephalus forsythii</name>
    <dbReference type="NCBI Taxonomy" id="171643"/>
    <lineage>
        <taxon>Eukaryota</taxon>
        <taxon>Metazoa</taxon>
        <taxon>Chordata</taxon>
        <taxon>Craniata</taxon>
        <taxon>Vertebrata</taxon>
        <taxon>Euteleostomi</taxon>
        <taxon>Lepidosauria</taxon>
        <taxon>Squamata</taxon>
        <taxon>Bifurcata</taxon>
        <taxon>Unidentata</taxon>
        <taxon>Episquamata</taxon>
        <taxon>Toxicofera</taxon>
        <taxon>Iguania</taxon>
        <taxon>Acrodonta</taxon>
        <taxon>Agamidae</taxon>
        <taxon>Agaminae</taxon>
        <taxon>Phrynocephalus</taxon>
    </lineage>
</organism>
<reference evidence="2" key="1">
    <citation type="journal article" date="2023" name="DNA Res.">
        <title>Chromosome-level genome assembly of Phrynocephalus forsythii using third-generation DNA sequencing and Hi-C analysis.</title>
        <authorList>
            <person name="Qi Y."/>
            <person name="Zhao W."/>
            <person name="Zhao Y."/>
            <person name="Niu C."/>
            <person name="Cao S."/>
            <person name="Zhang Y."/>
        </authorList>
    </citation>
    <scope>NUCLEOTIDE SEQUENCE</scope>
    <source>
        <tissue evidence="2">Muscle</tissue>
    </source>
</reference>
<feature type="compositionally biased region" description="Basic and acidic residues" evidence="1">
    <location>
        <begin position="171"/>
        <end position="190"/>
    </location>
</feature>
<keyword evidence="3" id="KW-1185">Reference proteome</keyword>
<name>A0A9Q0Y4T2_9SAUR</name>
<gene>
    <name evidence="2" type="ORF">JRQ81_006728</name>
</gene>
<feature type="region of interest" description="Disordered" evidence="1">
    <location>
        <begin position="138"/>
        <end position="190"/>
    </location>
</feature>
<dbReference type="Proteomes" id="UP001142489">
    <property type="component" value="Unassembled WGS sequence"/>
</dbReference>
<dbReference type="AlphaFoldDB" id="A0A9Q0Y4T2"/>
<comment type="caution">
    <text evidence="2">The sequence shown here is derived from an EMBL/GenBank/DDBJ whole genome shotgun (WGS) entry which is preliminary data.</text>
</comment>
<dbReference type="EMBL" id="JAPFRF010000002">
    <property type="protein sequence ID" value="KAJ7341761.1"/>
    <property type="molecule type" value="Genomic_DNA"/>
</dbReference>
<evidence type="ECO:0000256" key="1">
    <source>
        <dbReference type="SAM" id="MobiDB-lite"/>
    </source>
</evidence>
<evidence type="ECO:0000313" key="2">
    <source>
        <dbReference type="EMBL" id="KAJ7341761.1"/>
    </source>
</evidence>
<proteinExistence type="predicted"/>
<protein>
    <submittedName>
        <fullName evidence="2">Uncharacterized protein</fullName>
    </submittedName>
</protein>